<feature type="domain" description="Heme-copper oxidase subunit III family profile" evidence="8">
    <location>
        <begin position="1"/>
        <end position="183"/>
    </location>
</feature>
<accession>A0A7W6D9E1</accession>
<sequence>MTMAPLSQDDASDEGGDLLLWVLVFSELAAFGILLGGFLVMSVLHPESFGAAKLHLSARIAGFNTVVLLASGWQAALAARAGASAMQQRIALLVAAALGFVFVGLKFFEYSTELTYAGDDTFAAFFELYFMITGFHLAHVAFVAGLFVLVARRPERSNIVMLTTIWHVIDIVWLVMFPLIYFG</sequence>
<dbReference type="GO" id="GO:0005886">
    <property type="term" value="C:plasma membrane"/>
    <property type="evidence" value="ECO:0007669"/>
    <property type="project" value="UniProtKB-SubCell"/>
</dbReference>
<feature type="transmembrane region" description="Helical" evidence="7">
    <location>
        <begin position="128"/>
        <end position="150"/>
    </location>
</feature>
<dbReference type="Pfam" id="PF00510">
    <property type="entry name" value="COX3"/>
    <property type="match status" value="1"/>
</dbReference>
<feature type="transmembrane region" description="Helical" evidence="7">
    <location>
        <begin position="159"/>
        <end position="182"/>
    </location>
</feature>
<evidence type="ECO:0000313" key="9">
    <source>
        <dbReference type="EMBL" id="MBB3975628.1"/>
    </source>
</evidence>
<dbReference type="Proteomes" id="UP000574761">
    <property type="component" value="Unassembled WGS sequence"/>
</dbReference>
<dbReference type="PROSITE" id="PS50253">
    <property type="entry name" value="COX3"/>
    <property type="match status" value="1"/>
</dbReference>
<dbReference type="InterPro" id="IPR035973">
    <property type="entry name" value="Cyt_c_oxidase_su3-like_sf"/>
</dbReference>
<proteinExistence type="inferred from homology"/>
<dbReference type="InterPro" id="IPR013833">
    <property type="entry name" value="Cyt_c_oxidase_su3_a-hlx"/>
</dbReference>
<organism evidence="9 10">
    <name type="scientific">Mycoplana azooxidifex</name>
    <dbReference type="NCBI Taxonomy" id="1636188"/>
    <lineage>
        <taxon>Bacteria</taxon>
        <taxon>Pseudomonadati</taxon>
        <taxon>Pseudomonadota</taxon>
        <taxon>Alphaproteobacteria</taxon>
        <taxon>Hyphomicrobiales</taxon>
        <taxon>Rhizobiaceae</taxon>
        <taxon>Mycoplana</taxon>
    </lineage>
</organism>
<keyword evidence="3 6" id="KW-0812">Transmembrane</keyword>
<evidence type="ECO:0000256" key="6">
    <source>
        <dbReference type="RuleBase" id="RU003376"/>
    </source>
</evidence>
<dbReference type="Gene3D" id="1.20.120.80">
    <property type="entry name" value="Cytochrome c oxidase, subunit III, four-helix bundle"/>
    <property type="match status" value="1"/>
</dbReference>
<evidence type="ECO:0000313" key="10">
    <source>
        <dbReference type="Proteomes" id="UP000574761"/>
    </source>
</evidence>
<comment type="similarity">
    <text evidence="2 6">Belongs to the cytochrome c oxidase subunit 3 family.</text>
</comment>
<evidence type="ECO:0000256" key="7">
    <source>
        <dbReference type="SAM" id="Phobius"/>
    </source>
</evidence>
<protein>
    <submittedName>
        <fullName evidence="9">Nitric oxide reductase NorE protein</fullName>
    </submittedName>
</protein>
<dbReference type="InterPro" id="IPR024791">
    <property type="entry name" value="Cyt_c/ubiquinol_Oxase_su3"/>
</dbReference>
<keyword evidence="5 7" id="KW-0472">Membrane</keyword>
<feature type="transmembrane region" description="Helical" evidence="7">
    <location>
        <begin position="20"/>
        <end position="44"/>
    </location>
</feature>
<feature type="transmembrane region" description="Helical" evidence="7">
    <location>
        <begin position="56"/>
        <end position="78"/>
    </location>
</feature>
<dbReference type="AlphaFoldDB" id="A0A7W6D9E1"/>
<evidence type="ECO:0000259" key="8">
    <source>
        <dbReference type="PROSITE" id="PS50253"/>
    </source>
</evidence>
<evidence type="ECO:0000256" key="1">
    <source>
        <dbReference type="ARBA" id="ARBA00004141"/>
    </source>
</evidence>
<feature type="transmembrane region" description="Helical" evidence="7">
    <location>
        <begin position="90"/>
        <end position="108"/>
    </location>
</feature>
<keyword evidence="10" id="KW-1185">Reference proteome</keyword>
<dbReference type="GO" id="GO:0019646">
    <property type="term" value="P:aerobic electron transport chain"/>
    <property type="evidence" value="ECO:0007669"/>
    <property type="project" value="InterPro"/>
</dbReference>
<comment type="subcellular location">
    <subcellularLocation>
        <location evidence="6">Cell membrane</location>
        <topology evidence="6">Multi-pass membrane protein</topology>
    </subcellularLocation>
    <subcellularLocation>
        <location evidence="1">Membrane</location>
        <topology evidence="1">Multi-pass membrane protein</topology>
    </subcellularLocation>
</comment>
<dbReference type="SUPFAM" id="SSF81452">
    <property type="entry name" value="Cytochrome c oxidase subunit III-like"/>
    <property type="match status" value="1"/>
</dbReference>
<evidence type="ECO:0000256" key="5">
    <source>
        <dbReference type="ARBA" id="ARBA00023136"/>
    </source>
</evidence>
<gene>
    <name evidence="9" type="ORF">GGQ64_000815</name>
</gene>
<reference evidence="9 10" key="1">
    <citation type="submission" date="2020-08" db="EMBL/GenBank/DDBJ databases">
        <title>Genomic Encyclopedia of Type Strains, Phase IV (KMG-IV): sequencing the most valuable type-strain genomes for metagenomic binning, comparative biology and taxonomic classification.</title>
        <authorList>
            <person name="Goeker M."/>
        </authorList>
    </citation>
    <scope>NUCLEOTIDE SEQUENCE [LARGE SCALE GENOMIC DNA]</scope>
    <source>
        <strain evidence="9 10">DSM 100211</strain>
    </source>
</reference>
<evidence type="ECO:0000256" key="2">
    <source>
        <dbReference type="ARBA" id="ARBA00010581"/>
    </source>
</evidence>
<dbReference type="EMBL" id="JACIEE010000002">
    <property type="protein sequence ID" value="MBB3975628.1"/>
    <property type="molecule type" value="Genomic_DNA"/>
</dbReference>
<dbReference type="InterPro" id="IPR000298">
    <property type="entry name" value="Cyt_c_oxidase-like_su3"/>
</dbReference>
<dbReference type="PANTHER" id="PTHR11403:SF6">
    <property type="entry name" value="NITRIC OXIDE REDUCTASE SUBUNIT E"/>
    <property type="match status" value="1"/>
</dbReference>
<keyword evidence="4 7" id="KW-1133">Transmembrane helix</keyword>
<evidence type="ECO:0000256" key="3">
    <source>
        <dbReference type="ARBA" id="ARBA00022692"/>
    </source>
</evidence>
<name>A0A7W6D9E1_9HYPH</name>
<dbReference type="PANTHER" id="PTHR11403">
    <property type="entry name" value="CYTOCHROME C OXIDASE SUBUNIT III"/>
    <property type="match status" value="1"/>
</dbReference>
<dbReference type="GO" id="GO:0004129">
    <property type="term" value="F:cytochrome-c oxidase activity"/>
    <property type="evidence" value="ECO:0007669"/>
    <property type="project" value="InterPro"/>
</dbReference>
<comment type="caution">
    <text evidence="9">The sequence shown here is derived from an EMBL/GenBank/DDBJ whole genome shotgun (WGS) entry which is preliminary data.</text>
</comment>
<dbReference type="RefSeq" id="WP_183799493.1">
    <property type="nucleotide sequence ID" value="NZ_JACIEE010000002.1"/>
</dbReference>
<evidence type="ECO:0000256" key="4">
    <source>
        <dbReference type="ARBA" id="ARBA00022989"/>
    </source>
</evidence>